<feature type="coiled-coil region" evidence="1">
    <location>
        <begin position="338"/>
        <end position="365"/>
    </location>
</feature>
<evidence type="ECO:0000256" key="1">
    <source>
        <dbReference type="SAM" id="Coils"/>
    </source>
</evidence>
<feature type="domain" description="Flagellar Assembly Protein A N-terminal region" evidence="2">
    <location>
        <begin position="8"/>
        <end position="180"/>
    </location>
</feature>
<sequence>MEPIGEIISVTLNEDKTVAYLQFLKKEENFACTADVLRNFLQANGVKHGIQQDIVERFAINPSEYFFSRTPIAIGSEPMDGRNGSIRYAVRMDDNQHKPAEDDDGKVDYKDVTRLNNVRRGQIIAELVPAVPGRPGMAVTGVAIPCKDGKPAIFKLGKNVVLNPEQTAMYAAIDGLVTMTDKGKMNVFPIYEINGNVDYGTGNIDFVGTVVIRGNVLTGFKVTAAGDIRVIGGVEGAELFAEGSIEITGGIIGYNKGLVKAGHVVKSSFIQDGNVQAGEDVIVSQSIMHSNIRAGRDVICNGTKGLIVGGSIQAGERVSARIIGNPMSTTTVIEVGVLPELRNELLDLRQQVKDQLANMDKTEKALTLLDQLASLGRLTPDKVEMRSKLGSTKKSNVQELNEMKERMLVIEKTLEDTGRARVEALKMIYGGSKIVIGRYTKYVKEPISHMSFYYSEGDISMSSYI</sequence>
<dbReference type="AlphaFoldDB" id="A0A433YAJ1"/>
<dbReference type="PANTHER" id="PTHR38032:SF1">
    <property type="entry name" value="RNA-BINDING PROTEIN KHPB N-TERMINAL DOMAIN-CONTAINING PROTEIN"/>
    <property type="match status" value="1"/>
</dbReference>
<dbReference type="RefSeq" id="WP_127191762.1">
    <property type="nucleotide sequence ID" value="NZ_RZNY01000006.1"/>
</dbReference>
<proteinExistence type="predicted"/>
<dbReference type="InterPro" id="IPR005646">
    <property type="entry name" value="FapA"/>
</dbReference>
<evidence type="ECO:0000313" key="4">
    <source>
        <dbReference type="Proteomes" id="UP000279446"/>
    </source>
</evidence>
<name>A0A433YAJ1_9BACL</name>
<evidence type="ECO:0000259" key="2">
    <source>
        <dbReference type="Pfam" id="PF20250"/>
    </source>
</evidence>
<dbReference type="OrthoDB" id="9816426at2"/>
<dbReference type="PANTHER" id="PTHR38032">
    <property type="entry name" value="POLYMERASE-RELATED"/>
    <property type="match status" value="1"/>
</dbReference>
<dbReference type="InterPro" id="IPR046865">
    <property type="entry name" value="FapA_b_solenoid"/>
</dbReference>
<dbReference type="InterPro" id="IPR046866">
    <property type="entry name" value="FapA_N"/>
</dbReference>
<protein>
    <submittedName>
        <fullName evidence="3">DUF342 domain-containing protein</fullName>
    </submittedName>
</protein>
<keyword evidence="4" id="KW-1185">Reference proteome</keyword>
<evidence type="ECO:0000313" key="3">
    <source>
        <dbReference type="EMBL" id="RUT46876.1"/>
    </source>
</evidence>
<accession>A0A433YAJ1</accession>
<comment type="caution">
    <text evidence="3">The sequence shown here is derived from an EMBL/GenBank/DDBJ whole genome shotgun (WGS) entry which is preliminary data.</text>
</comment>
<dbReference type="Pfam" id="PF20250">
    <property type="entry name" value="FapA_N"/>
    <property type="match status" value="1"/>
</dbReference>
<keyword evidence="1" id="KW-0175">Coiled coil</keyword>
<dbReference type="Proteomes" id="UP000279446">
    <property type="component" value="Unassembled WGS sequence"/>
</dbReference>
<reference evidence="3 4" key="1">
    <citation type="submission" date="2018-12" db="EMBL/GenBank/DDBJ databases">
        <authorList>
            <person name="Sun L."/>
            <person name="Chen Z."/>
        </authorList>
    </citation>
    <scope>NUCLEOTIDE SEQUENCE [LARGE SCALE GENOMIC DNA]</scope>
    <source>
        <strain evidence="3 4">DSM 15890</strain>
    </source>
</reference>
<dbReference type="EMBL" id="RZNY01000006">
    <property type="protein sequence ID" value="RUT46876.1"/>
    <property type="molecule type" value="Genomic_DNA"/>
</dbReference>
<dbReference type="Pfam" id="PF03961">
    <property type="entry name" value="FapA"/>
    <property type="match status" value="1"/>
</dbReference>
<gene>
    <name evidence="3" type="ORF">EJP82_09225</name>
</gene>
<organism evidence="3 4">
    <name type="scientific">Paenibacillus anaericanus</name>
    <dbReference type="NCBI Taxonomy" id="170367"/>
    <lineage>
        <taxon>Bacteria</taxon>
        <taxon>Bacillati</taxon>
        <taxon>Bacillota</taxon>
        <taxon>Bacilli</taxon>
        <taxon>Bacillales</taxon>
        <taxon>Paenibacillaceae</taxon>
        <taxon>Paenibacillus</taxon>
    </lineage>
</organism>